<proteinExistence type="predicted"/>
<evidence type="ECO:0000313" key="4">
    <source>
        <dbReference type="Proteomes" id="UP001152607"/>
    </source>
</evidence>
<dbReference type="PANTHER" id="PTHR38120">
    <property type="entry name" value="EXPRESSED PROTEIN"/>
    <property type="match status" value="1"/>
</dbReference>
<feature type="compositionally biased region" description="Polar residues" evidence="2">
    <location>
        <begin position="532"/>
        <end position="545"/>
    </location>
</feature>
<keyword evidence="1" id="KW-0175">Coiled coil</keyword>
<dbReference type="Proteomes" id="UP001152607">
    <property type="component" value="Unassembled WGS sequence"/>
</dbReference>
<feature type="compositionally biased region" description="Polar residues" evidence="2">
    <location>
        <begin position="586"/>
        <end position="596"/>
    </location>
</feature>
<comment type="caution">
    <text evidence="3">The sequence shown here is derived from an EMBL/GenBank/DDBJ whole genome shotgun (WGS) entry which is preliminary data.</text>
</comment>
<feature type="compositionally biased region" description="Polar residues" evidence="2">
    <location>
        <begin position="57"/>
        <end position="67"/>
    </location>
</feature>
<gene>
    <name evidence="3" type="ORF">PDIGIT_LOCUS8572</name>
</gene>
<feature type="region of interest" description="Disordered" evidence="2">
    <location>
        <begin position="416"/>
        <end position="512"/>
    </location>
</feature>
<feature type="compositionally biased region" description="Low complexity" evidence="2">
    <location>
        <begin position="487"/>
        <end position="501"/>
    </location>
</feature>
<dbReference type="EMBL" id="CAOQHR010000005">
    <property type="protein sequence ID" value="CAI6335490.1"/>
    <property type="molecule type" value="Genomic_DNA"/>
</dbReference>
<evidence type="ECO:0000313" key="3">
    <source>
        <dbReference type="EMBL" id="CAI6335490.1"/>
    </source>
</evidence>
<feature type="compositionally biased region" description="Basic and acidic residues" evidence="2">
    <location>
        <begin position="574"/>
        <end position="585"/>
    </location>
</feature>
<feature type="compositionally biased region" description="Low complexity" evidence="2">
    <location>
        <begin position="648"/>
        <end position="659"/>
    </location>
</feature>
<dbReference type="PANTHER" id="PTHR38120:SF1">
    <property type="entry name" value="M PROTEIN, SEROTYPE 2.1"/>
    <property type="match status" value="1"/>
</dbReference>
<feature type="region of interest" description="Disordered" evidence="2">
    <location>
        <begin position="337"/>
        <end position="370"/>
    </location>
</feature>
<feature type="compositionally biased region" description="Low complexity" evidence="2">
    <location>
        <begin position="225"/>
        <end position="240"/>
    </location>
</feature>
<feature type="compositionally biased region" description="Basic and acidic residues" evidence="2">
    <location>
        <begin position="337"/>
        <end position="353"/>
    </location>
</feature>
<feature type="coiled-coil region" evidence="1">
    <location>
        <begin position="274"/>
        <end position="319"/>
    </location>
</feature>
<feature type="region of interest" description="Disordered" evidence="2">
    <location>
        <begin position="139"/>
        <end position="267"/>
    </location>
</feature>
<feature type="compositionally biased region" description="Basic and acidic residues" evidence="2">
    <location>
        <begin position="141"/>
        <end position="194"/>
    </location>
</feature>
<feature type="compositionally biased region" description="Low complexity" evidence="2">
    <location>
        <begin position="79"/>
        <end position="89"/>
    </location>
</feature>
<dbReference type="OrthoDB" id="2121319at2759"/>
<organism evidence="3 4">
    <name type="scientific">Periconia digitata</name>
    <dbReference type="NCBI Taxonomy" id="1303443"/>
    <lineage>
        <taxon>Eukaryota</taxon>
        <taxon>Fungi</taxon>
        <taxon>Dikarya</taxon>
        <taxon>Ascomycota</taxon>
        <taxon>Pezizomycotina</taxon>
        <taxon>Dothideomycetes</taxon>
        <taxon>Pleosporomycetidae</taxon>
        <taxon>Pleosporales</taxon>
        <taxon>Massarineae</taxon>
        <taxon>Periconiaceae</taxon>
        <taxon>Periconia</taxon>
    </lineage>
</organism>
<dbReference type="AlphaFoldDB" id="A0A9W4UGG6"/>
<feature type="compositionally biased region" description="Polar residues" evidence="2">
    <location>
        <begin position="21"/>
        <end position="41"/>
    </location>
</feature>
<accession>A0A9W4UGG6</accession>
<feature type="region of interest" description="Disordered" evidence="2">
    <location>
        <begin position="524"/>
        <end position="665"/>
    </location>
</feature>
<evidence type="ECO:0000256" key="2">
    <source>
        <dbReference type="SAM" id="MobiDB-lite"/>
    </source>
</evidence>
<feature type="region of interest" description="Disordered" evidence="2">
    <location>
        <begin position="1"/>
        <end position="101"/>
    </location>
</feature>
<feature type="compositionally biased region" description="Polar residues" evidence="2">
    <location>
        <begin position="241"/>
        <end position="257"/>
    </location>
</feature>
<protein>
    <submittedName>
        <fullName evidence="3">Uncharacterized protein</fullName>
    </submittedName>
</protein>
<reference evidence="3" key="1">
    <citation type="submission" date="2023-01" db="EMBL/GenBank/DDBJ databases">
        <authorList>
            <person name="Van Ghelder C."/>
            <person name="Rancurel C."/>
        </authorList>
    </citation>
    <scope>NUCLEOTIDE SEQUENCE</scope>
    <source>
        <strain evidence="3">CNCM I-4278</strain>
    </source>
</reference>
<evidence type="ECO:0000256" key="1">
    <source>
        <dbReference type="SAM" id="Coils"/>
    </source>
</evidence>
<keyword evidence="4" id="KW-1185">Reference proteome</keyword>
<feature type="compositionally biased region" description="Basic and acidic residues" evidence="2">
    <location>
        <begin position="258"/>
        <end position="267"/>
    </location>
</feature>
<name>A0A9W4UGG6_9PLEO</name>
<feature type="compositionally biased region" description="Low complexity" evidence="2">
    <location>
        <begin position="553"/>
        <end position="565"/>
    </location>
</feature>
<sequence>MSSTTARKPAPPGTPARDPASKTSSSPGAASRTPARSSTPTANGANGANGVARNRSVRSSVNGTPVSARSAVKRPHGPSSSLSMSSSRADSPENDAAREEAAAYMADLKERLQKAEVEVDERKKQIEVLTARLDDSLLEQSKLEERAHEEEEKVEALDNEKRELTRQQRELESIYEAERAQTMKEKEEAQTKEEELQETIQRLKEAMATKNIQLNSDSDEPGRLSRTSSFRNNPSRNSSSQNLETTSSFAPPSSVQRSDSRNQSKLIHQKDKIIEDLRLEMAEVQIKLMEAENVGGGRMQDLEKQLLETRMTNARLMEDNESFQLLLGEKTLNGDLSRGEFLRPSSSHEERAPSRNGPMTSLADELDSAEGAEGEIIRKLETEINNLKGENKALTLYINKIIGRLLTHQGFESVLGDDHAPPAADINKDLPPPPPPKENEQPQGFLQRAKSVVGGGRNKPRPMSYAAPAPSQTLHEDPNLAPSIPLQRSQTGQTSRSSSYQQHRHSTSDATQVGGAANVITNMFRIPPPSVSPGQTSPGIVSPRNSFFGLPINGANGAGNSNPSSRVPSSGGAIREEKDEKDDAKSTLSSETSHVDTPSPPRAKETSTMTGKQMRPLRLVQNEEAAMRERKAANRASWFGGLFGGGDQQQQQGQQQQQQKIPEAS</sequence>